<feature type="domain" description="FANCI solenoid 1" evidence="2">
    <location>
        <begin position="118"/>
        <end position="284"/>
    </location>
</feature>
<feature type="domain" description="FANCI helical" evidence="5">
    <location>
        <begin position="288"/>
        <end position="357"/>
    </location>
</feature>
<name>A0A218WGR4_PUNGR</name>
<comment type="caution">
    <text evidence="7">The sequence shown here is derived from an EMBL/GenBank/DDBJ whole genome shotgun (WGS) entry which is preliminary data.</text>
</comment>
<protein>
    <recommendedName>
        <fullName evidence="9">Fanconi anemia group I protein</fullName>
    </recommendedName>
</protein>
<dbReference type="Pfam" id="PF14678">
    <property type="entry name" value="FANCI_S4"/>
    <property type="match status" value="1"/>
</dbReference>
<gene>
    <name evidence="7" type="ORF">CDL15_Pgr011339</name>
</gene>
<evidence type="ECO:0000259" key="4">
    <source>
        <dbReference type="Pfam" id="PF14678"/>
    </source>
</evidence>
<dbReference type="Pfam" id="PF14680">
    <property type="entry name" value="FANCI_HD2"/>
    <property type="match status" value="1"/>
</dbReference>
<evidence type="ECO:0000259" key="3">
    <source>
        <dbReference type="Pfam" id="PF14676"/>
    </source>
</evidence>
<dbReference type="PANTHER" id="PTHR21818">
    <property type="entry name" value="BC025462 PROTEIN"/>
    <property type="match status" value="1"/>
</dbReference>
<dbReference type="InterPro" id="IPR029312">
    <property type="entry name" value="FANCI_HD2"/>
</dbReference>
<reference evidence="8" key="1">
    <citation type="journal article" date="2017" name="Plant J.">
        <title>The pomegranate (Punica granatum L.) genome and the genomics of punicalagin biosynthesis.</title>
        <authorList>
            <person name="Qin G."/>
            <person name="Xu C."/>
            <person name="Ming R."/>
            <person name="Tang H."/>
            <person name="Guyot R."/>
            <person name="Kramer E.M."/>
            <person name="Hu Y."/>
            <person name="Yi X."/>
            <person name="Qi Y."/>
            <person name="Xu X."/>
            <person name="Gao Z."/>
            <person name="Pan H."/>
            <person name="Jian J."/>
            <person name="Tian Y."/>
            <person name="Yue Z."/>
            <person name="Xu Y."/>
        </authorList>
    </citation>
    <scope>NUCLEOTIDE SEQUENCE [LARGE SCALE GENOMIC DNA]</scope>
    <source>
        <strain evidence="8">cv. Dabenzi</strain>
    </source>
</reference>
<dbReference type="Proteomes" id="UP000197138">
    <property type="component" value="Unassembled WGS sequence"/>
</dbReference>
<dbReference type="InterPro" id="IPR029308">
    <property type="entry name" value="FANCI_S1"/>
</dbReference>
<feature type="domain" description="FANCI solenoid 2" evidence="3">
    <location>
        <begin position="382"/>
        <end position="540"/>
    </location>
</feature>
<evidence type="ECO:0000256" key="1">
    <source>
        <dbReference type="SAM" id="MobiDB-lite"/>
    </source>
</evidence>
<feature type="region of interest" description="Disordered" evidence="1">
    <location>
        <begin position="1360"/>
        <end position="1448"/>
    </location>
</feature>
<dbReference type="InterPro" id="IPR029315">
    <property type="entry name" value="FANCI_S2"/>
</dbReference>
<evidence type="ECO:0000313" key="8">
    <source>
        <dbReference type="Proteomes" id="UP000197138"/>
    </source>
</evidence>
<dbReference type="SUPFAM" id="SSF48371">
    <property type="entry name" value="ARM repeat"/>
    <property type="match status" value="1"/>
</dbReference>
<dbReference type="InterPro" id="IPR026171">
    <property type="entry name" value="FANCI"/>
</dbReference>
<dbReference type="InterPro" id="IPR029310">
    <property type="entry name" value="FANCI_HD1"/>
</dbReference>
<evidence type="ECO:0008006" key="9">
    <source>
        <dbReference type="Google" id="ProtNLM"/>
    </source>
</evidence>
<feature type="compositionally biased region" description="Acidic residues" evidence="1">
    <location>
        <begin position="1386"/>
        <end position="1396"/>
    </location>
</feature>
<accession>A0A218WGR4</accession>
<evidence type="ECO:0000259" key="6">
    <source>
        <dbReference type="Pfam" id="PF14680"/>
    </source>
</evidence>
<dbReference type="InterPro" id="IPR029314">
    <property type="entry name" value="FANCI_S4"/>
</dbReference>
<dbReference type="InterPro" id="IPR016024">
    <property type="entry name" value="ARM-type_fold"/>
</dbReference>
<dbReference type="PANTHER" id="PTHR21818:SF0">
    <property type="entry name" value="FANCONI ANEMIA GROUP I PROTEIN"/>
    <property type="match status" value="1"/>
</dbReference>
<dbReference type="GO" id="GO:0006281">
    <property type="term" value="P:DNA repair"/>
    <property type="evidence" value="ECO:0007669"/>
    <property type="project" value="InterPro"/>
</dbReference>
<proteinExistence type="predicted"/>
<dbReference type="GO" id="GO:0070182">
    <property type="term" value="F:DNA polymerase binding"/>
    <property type="evidence" value="ECO:0007669"/>
    <property type="project" value="TreeGrafter"/>
</dbReference>
<dbReference type="Pfam" id="PF14675">
    <property type="entry name" value="FANCI_S1"/>
    <property type="match status" value="1"/>
</dbReference>
<evidence type="ECO:0000259" key="5">
    <source>
        <dbReference type="Pfam" id="PF14679"/>
    </source>
</evidence>
<dbReference type="Pfam" id="PF14676">
    <property type="entry name" value="FANCI_S2"/>
    <property type="match status" value="1"/>
</dbReference>
<evidence type="ECO:0000313" key="7">
    <source>
        <dbReference type="EMBL" id="OWM71212.1"/>
    </source>
</evidence>
<feature type="domain" description="FANCI helical" evidence="6">
    <location>
        <begin position="558"/>
        <end position="830"/>
    </location>
</feature>
<sequence>MDASAGEPPPLMDAEIIRLAQNHLHHQSSSPVPPYLLSPHSHSTIISHLTSRAAASPSPSAAVSEYTIALLSLLSLSPQTPPLPSLLSSLLVSYARIFASRQIAHDSNSLKTIQLFNTLIHHLPISDIQTVVDSIMSSLSEIGTLDDAQLLDLLPKCLSLIRGSNEIEGAEDFMNSTMDRLFDCVWSKDLLLKLVSLVKDFAFLGRERGREFMEKVFEGMESVELQDLPLLVYQLLVLASKGFCKREVIEGIVLFFGSKSGRKGGSIFRQVEGTVLLHLNFAVKQDPSLGQEVMGLLKSDSRAFNHFTIAVVLSIARIKKFNESSMGILRKGILAAYSDYTFAKGCSWLSNEMQEEFFNRVRGVEKAVLKAVNESNYAREHIVPSIMQLAFLLLTSVEEGNGKFARSSESIDCPLGIEELGVQILKTMFEVHDMARSEIIEQCKFRILSMRPRQSMPIIRLLGNLIQSYPYQMLEHVSRLKELLDYFTFMDGTLAAYLINSLLPLIKFSRDLLNYIILVVRKAMFRREDAIRLAAVTAIIDLILAEKKSKTDDHFSCQDSSSQPSSSQQAEVLCDIRGGLFQELIGLLQRCLYQQANVKKVMYSGLLKLVLVDPPSAGAVFDLLLPHFLRFFKEDPDVLIDISSCVKSESGKYYIEEPLDNLISCISWILLLHPQGKTKRPPDSPWPCFGFSLSQEPEAGRTLSFESFSTALLKIRDLGTGKLEGLSSLWNVKIMFFTVYYSRRKTSILIRSFRVSLLVRSAILGQRDGAASNSHDKERTKCCAVVLSGIIGVMLNNIASELEKSTGHEKADLEKELLSFIELHHSLEMIIATSKQIDGIKKANLRTTLRDFGGNSELGCTIFAKEEIPFLSTSSICYLIETVMVLHKNEVLNSSATSQKQSQASAGKASKCSKLIGFTLSSLLRHIKTSPAVGGEDPLSTLTYGDIKVLGTPLLKLIFLLKSGPLLNSSQPKARIDDQKEHLYQAMICFRELLTICSQNPHFTSFVEGLSSVSVIEYGLDNECEDSIPDDEQHTRSLDLLMVKTLRPLLSDLLALSSHREVEVLCDMILKIGRKLPSMLSNSHGSWAHEICKSNRIKNPKVAKSVATISICLSFPPNDVIIAQALAEELLKVLGSESSDPMEVSESYPIINKFTTVVLISCLLQLIETFIADIDWAVKKLKAFPLSRQKQTCFDQEREPALNIGLVFEAQLYSRSEAVIRVLSSFIVMNLKDTQADHLLRLLARFYKQLAQMSKLKIAPRGCKQLLPGLKFEKLVELTCKQLTVPLYSFMADMQKEQQENGNLNKGMMGKIKRENKFIPDLIFQIEDYEKYLIRLSKVTKVNLLRYAKRSTARDFKILEPARVGEQEEGDAPEGGTEQPCTGDELGNDSVEDNEGSDPANALSPESGPHLSVQEGGSDGEDGDDLPSAKRVKKGGRVVQDSDDDDEV</sequence>
<dbReference type="Pfam" id="PF14679">
    <property type="entry name" value="FANCI_HD1"/>
    <property type="match status" value="1"/>
</dbReference>
<feature type="domain" description="FANCI solenoid 4" evidence="4">
    <location>
        <begin position="1122"/>
        <end position="1361"/>
    </location>
</feature>
<dbReference type="EMBL" id="MTKT01004486">
    <property type="protein sequence ID" value="OWM71212.1"/>
    <property type="molecule type" value="Genomic_DNA"/>
</dbReference>
<evidence type="ECO:0000259" key="2">
    <source>
        <dbReference type="Pfam" id="PF14675"/>
    </source>
</evidence>
<organism evidence="7 8">
    <name type="scientific">Punica granatum</name>
    <name type="common">Pomegranate</name>
    <dbReference type="NCBI Taxonomy" id="22663"/>
    <lineage>
        <taxon>Eukaryota</taxon>
        <taxon>Viridiplantae</taxon>
        <taxon>Streptophyta</taxon>
        <taxon>Embryophyta</taxon>
        <taxon>Tracheophyta</taxon>
        <taxon>Spermatophyta</taxon>
        <taxon>Magnoliopsida</taxon>
        <taxon>eudicotyledons</taxon>
        <taxon>Gunneridae</taxon>
        <taxon>Pentapetalae</taxon>
        <taxon>rosids</taxon>
        <taxon>malvids</taxon>
        <taxon>Myrtales</taxon>
        <taxon>Lythraceae</taxon>
        <taxon>Punica</taxon>
    </lineage>
</organism>